<dbReference type="EMBL" id="FSRA01000002">
    <property type="protein sequence ID" value="SIO53907.1"/>
    <property type="molecule type" value="Genomic_DNA"/>
</dbReference>
<dbReference type="Gene3D" id="3.30.470.30">
    <property type="entry name" value="DNA ligase/mRNA capping enzyme"/>
    <property type="match status" value="1"/>
</dbReference>
<reference evidence="2 3" key="1">
    <citation type="submission" date="2016-11" db="EMBL/GenBank/DDBJ databases">
        <authorList>
            <person name="Jaros S."/>
            <person name="Januszkiewicz K."/>
            <person name="Wedrychowicz H."/>
        </authorList>
    </citation>
    <scope>NUCLEOTIDE SEQUENCE [LARGE SCALE GENOMIC DNA]</scope>
    <source>
        <strain evidence="2 3">DSM 24787</strain>
    </source>
</reference>
<dbReference type="GO" id="GO:0006310">
    <property type="term" value="P:DNA recombination"/>
    <property type="evidence" value="ECO:0007669"/>
    <property type="project" value="InterPro"/>
</dbReference>
<evidence type="ECO:0000313" key="2">
    <source>
        <dbReference type="EMBL" id="SIO53907.1"/>
    </source>
</evidence>
<sequence length="221" mass="25891">MSIFSDYTEFRYIYPPRPEAAIAPALLKGFGEGWAAQPKYNGSCAVLFINGYRDYQLYNRRNEKLSLQNVIQYNLLNDSEKYMVLCGEYLNKNKFGEDGKAFNHKFIIWDILVWRGRYLIGETFENRLTLLHELFGSSRGYVSKNNMSIYNHLHTTQVENIFMAPAYLDGFCELYQDVAETDLYEGLVLKKANARLEPGFREKNNHSWQIKARKPTLNYKF</sequence>
<dbReference type="Pfam" id="PF01068">
    <property type="entry name" value="DNA_ligase_A_M"/>
    <property type="match status" value="1"/>
</dbReference>
<gene>
    <name evidence="2" type="ORF">SAMN04488055_5502</name>
</gene>
<keyword evidence="3" id="KW-1185">Reference proteome</keyword>
<dbReference type="GO" id="GO:0005524">
    <property type="term" value="F:ATP binding"/>
    <property type="evidence" value="ECO:0007669"/>
    <property type="project" value="InterPro"/>
</dbReference>
<organism evidence="2 3">
    <name type="scientific">Chitinophaga niabensis</name>
    <dbReference type="NCBI Taxonomy" id="536979"/>
    <lineage>
        <taxon>Bacteria</taxon>
        <taxon>Pseudomonadati</taxon>
        <taxon>Bacteroidota</taxon>
        <taxon>Chitinophagia</taxon>
        <taxon>Chitinophagales</taxon>
        <taxon>Chitinophagaceae</taxon>
        <taxon>Chitinophaga</taxon>
    </lineage>
</organism>
<dbReference type="OrthoDB" id="650227at2"/>
<evidence type="ECO:0000259" key="1">
    <source>
        <dbReference type="Pfam" id="PF01068"/>
    </source>
</evidence>
<protein>
    <submittedName>
        <fullName evidence="2">ATP dependent DNA ligase domain-containing protein</fullName>
    </submittedName>
</protein>
<dbReference type="GO" id="GO:0003910">
    <property type="term" value="F:DNA ligase (ATP) activity"/>
    <property type="evidence" value="ECO:0007669"/>
    <property type="project" value="InterPro"/>
</dbReference>
<proteinExistence type="predicted"/>
<dbReference type="AlphaFoldDB" id="A0A1N6KC57"/>
<feature type="domain" description="ATP-dependent DNA ligase family profile" evidence="1">
    <location>
        <begin position="97"/>
        <end position="204"/>
    </location>
</feature>
<name>A0A1N6KC57_9BACT</name>
<dbReference type="SUPFAM" id="SSF56091">
    <property type="entry name" value="DNA ligase/mRNA capping enzyme, catalytic domain"/>
    <property type="match status" value="1"/>
</dbReference>
<keyword evidence="2" id="KW-0436">Ligase</keyword>
<dbReference type="InterPro" id="IPR012310">
    <property type="entry name" value="DNA_ligase_ATP-dep_cent"/>
</dbReference>
<accession>A0A1N6KC57</accession>
<dbReference type="GO" id="GO:0006281">
    <property type="term" value="P:DNA repair"/>
    <property type="evidence" value="ECO:0007669"/>
    <property type="project" value="InterPro"/>
</dbReference>
<dbReference type="RefSeq" id="WP_074242726.1">
    <property type="nucleotide sequence ID" value="NZ_FSRA01000002.1"/>
</dbReference>
<evidence type="ECO:0000313" key="3">
    <source>
        <dbReference type="Proteomes" id="UP000185003"/>
    </source>
</evidence>
<dbReference type="Proteomes" id="UP000185003">
    <property type="component" value="Unassembled WGS sequence"/>
</dbReference>
<dbReference type="STRING" id="536979.SAMN04488055_5502"/>